<sequence>MTSDFKRLVVVLCAGTALSLPLAAHAQTIAYGDVSGSGAQASSDLGSDAAEGNDDSKNDVRSSRRSGGKKVRVTPYIEAQQVVFAELKPGNDVLTYSVLAAGVDAAIAGRNNQASVSVRYERRFGWGDATDSDAISGVARASLSVVPQTLKFEAGALAARTSVENNGAAVTSGLEFGDSVTQIYAIYAGPQLATHVDDVALTGSYRLGYTRVESPDAVQIAPGQAPIDVFDDSITHNAAVRAGVKPGDVLPVGLGVGAGYNREDVSNLDQRIEDRWVRGDVTVPITPDLQVVGGLGYEKVRVSSRDAVRDPITGAPVLGSDGRFVTDKSVPRAIAYNADGLIWDAGVMWRPSRRTALEAHIGKRYGSTSYYGSFAYAPNSRSSFNVSVYDAINGFGGQLNNALSSLPTEFEAVRNPFNGSLSGCVATSGSVAAGQSPCLATALGSVRSSVFRSRGVMASYTVNGNRFQTGIGAGYDRRRFIAAPGTVLAAANGVIDENLWVAAYLNGRIDRSSSFSTSVYGSLYESGDALSGDITAIGATAAYYRQLTSKLTATAAVGIDGVKRENLVDIWSGQAMVGLRYSF</sequence>
<evidence type="ECO:0000256" key="1">
    <source>
        <dbReference type="SAM" id="MobiDB-lite"/>
    </source>
</evidence>
<dbReference type="AlphaFoldDB" id="A0A5B8S5Q0"/>
<organism evidence="3 4">
    <name type="scientific">Novosphingobium ginsenosidimutans</name>
    <dbReference type="NCBI Taxonomy" id="1176536"/>
    <lineage>
        <taxon>Bacteria</taxon>
        <taxon>Pseudomonadati</taxon>
        <taxon>Pseudomonadota</taxon>
        <taxon>Alphaproteobacteria</taxon>
        <taxon>Sphingomonadales</taxon>
        <taxon>Sphingomonadaceae</taxon>
        <taxon>Novosphingobium</taxon>
    </lineage>
</organism>
<feature type="region of interest" description="Disordered" evidence="1">
    <location>
        <begin position="42"/>
        <end position="67"/>
    </location>
</feature>
<feature type="signal peptide" evidence="2">
    <location>
        <begin position="1"/>
        <end position="26"/>
    </location>
</feature>
<dbReference type="KEGG" id="ngf:FRF71_12660"/>
<keyword evidence="2" id="KW-0732">Signal</keyword>
<name>A0A5B8S5Q0_9SPHN</name>
<dbReference type="SUPFAM" id="SSF56935">
    <property type="entry name" value="Porins"/>
    <property type="match status" value="1"/>
</dbReference>
<accession>A0A5B8S5Q0</accession>
<evidence type="ECO:0000313" key="4">
    <source>
        <dbReference type="Proteomes" id="UP000321172"/>
    </source>
</evidence>
<reference evidence="3 4" key="1">
    <citation type="journal article" date="2013" name="J. Microbiol. Biotechnol.">
        <title>Novosphingobium ginsenosidimutans sp. nov., with the ability to convert ginsenoside.</title>
        <authorList>
            <person name="Kim J.K."/>
            <person name="He D."/>
            <person name="Liu Q.M."/>
            <person name="Park H.Y."/>
            <person name="Jung M.S."/>
            <person name="Yoon M.H."/>
            <person name="Kim S.C."/>
            <person name="Im W.T."/>
        </authorList>
    </citation>
    <scope>NUCLEOTIDE SEQUENCE [LARGE SCALE GENOMIC DNA]</scope>
    <source>
        <strain evidence="3 4">FW-6</strain>
    </source>
</reference>
<evidence type="ECO:0000256" key="2">
    <source>
        <dbReference type="SAM" id="SignalP"/>
    </source>
</evidence>
<evidence type="ECO:0000313" key="3">
    <source>
        <dbReference type="EMBL" id="QEA16909.1"/>
    </source>
</evidence>
<dbReference type="EMBL" id="CP042345">
    <property type="protein sequence ID" value="QEA16909.1"/>
    <property type="molecule type" value="Genomic_DNA"/>
</dbReference>
<proteinExistence type="predicted"/>
<dbReference type="RefSeq" id="WP_147090988.1">
    <property type="nucleotide sequence ID" value="NZ_BAABJD010000002.1"/>
</dbReference>
<gene>
    <name evidence="3" type="ORF">FRF71_12660</name>
</gene>
<dbReference type="OrthoDB" id="7416805at2"/>
<feature type="chain" id="PRO_5022852278" evidence="2">
    <location>
        <begin position="27"/>
        <end position="583"/>
    </location>
</feature>
<protein>
    <submittedName>
        <fullName evidence="3">Preprotein translocase subunit YajC</fullName>
    </submittedName>
</protein>
<keyword evidence="4" id="KW-1185">Reference proteome</keyword>
<dbReference type="Proteomes" id="UP000321172">
    <property type="component" value="Chromosome"/>
</dbReference>